<name>A0A7C3CS85_9BACT</name>
<gene>
    <name evidence="7" type="ORF">ENJ40_01255</name>
</gene>
<evidence type="ECO:0000313" key="7">
    <source>
        <dbReference type="EMBL" id="HFC97073.1"/>
    </source>
</evidence>
<dbReference type="InterPro" id="IPR005648">
    <property type="entry name" value="FlgD"/>
</dbReference>
<comment type="caution">
    <text evidence="7">The sequence shown here is derived from an EMBL/GenBank/DDBJ whole genome shotgun (WGS) entry which is preliminary data.</text>
</comment>
<dbReference type="Pfam" id="PF03963">
    <property type="entry name" value="FlgD"/>
    <property type="match status" value="1"/>
</dbReference>
<evidence type="ECO:0000256" key="3">
    <source>
        <dbReference type="ARBA" id="ARBA00022795"/>
    </source>
</evidence>
<feature type="domain" description="FlgD/Vpr Ig-like" evidence="6">
    <location>
        <begin position="108"/>
        <end position="168"/>
    </location>
</feature>
<accession>A0A7C3CS85</accession>
<protein>
    <recommendedName>
        <fullName evidence="2 5">Basal-body rod modification protein FlgD</fullName>
    </recommendedName>
</protein>
<dbReference type="GO" id="GO:0044781">
    <property type="term" value="P:bacterial-type flagellum organization"/>
    <property type="evidence" value="ECO:0007669"/>
    <property type="project" value="UniProtKB-UniRule"/>
</dbReference>
<dbReference type="EMBL" id="DRMH01000013">
    <property type="protein sequence ID" value="HFC97073.1"/>
    <property type="molecule type" value="Genomic_DNA"/>
</dbReference>
<evidence type="ECO:0000256" key="1">
    <source>
        <dbReference type="ARBA" id="ARBA00010577"/>
    </source>
</evidence>
<dbReference type="Gene3D" id="2.30.30.910">
    <property type="match status" value="1"/>
</dbReference>
<evidence type="ECO:0000256" key="2">
    <source>
        <dbReference type="ARBA" id="ARBA00016013"/>
    </source>
</evidence>
<dbReference type="Pfam" id="PF13860">
    <property type="entry name" value="FlgD_ig"/>
    <property type="match status" value="1"/>
</dbReference>
<proteinExistence type="inferred from homology"/>
<reference evidence="7" key="1">
    <citation type="journal article" date="2020" name="mSystems">
        <title>Genome- and Community-Level Interaction Insights into Carbon Utilization and Element Cycling Functions of Hydrothermarchaeota in Hydrothermal Sediment.</title>
        <authorList>
            <person name="Zhou Z."/>
            <person name="Liu Y."/>
            <person name="Xu W."/>
            <person name="Pan J."/>
            <person name="Luo Z.H."/>
            <person name="Li M."/>
        </authorList>
    </citation>
    <scope>NUCLEOTIDE SEQUENCE [LARGE SCALE GENOMIC DNA]</scope>
    <source>
        <strain evidence="7">HyVt-483</strain>
    </source>
</reference>
<evidence type="ECO:0000256" key="5">
    <source>
        <dbReference type="RuleBase" id="RU362076"/>
    </source>
</evidence>
<evidence type="ECO:0000259" key="6">
    <source>
        <dbReference type="Pfam" id="PF13860"/>
    </source>
</evidence>
<evidence type="ECO:0000256" key="4">
    <source>
        <dbReference type="ARBA" id="ARBA00024746"/>
    </source>
</evidence>
<sequence length="217" mass="24368">MIAGVNPQTGQPLALKRTPKKTLSREDFILLFIKQLQFQDPMKPIENNEMAMQMALFSQVDQLFKLNEGFEKFMETVKTNQLATLSSLIGRIVKIKGDYGRVEKGRFLGAEFTLDQPAYQVQAVIQDARGREVRRLNLGNLSAGKHVLDWDATDNQGQKVPDGSYRLRLLSGGKPLKAEISVYGRVTSAELGETPRVTVNGEEKVKLSDLQEILYQI</sequence>
<dbReference type="Proteomes" id="UP000886043">
    <property type="component" value="Unassembled WGS sequence"/>
</dbReference>
<dbReference type="Gene3D" id="2.60.40.4070">
    <property type="match status" value="1"/>
</dbReference>
<keyword evidence="3 5" id="KW-1005">Bacterial flagellum biogenesis</keyword>
<dbReference type="AlphaFoldDB" id="A0A7C3CS85"/>
<comment type="function">
    <text evidence="4 5">Required for flagellar hook formation. May act as a scaffolding protein.</text>
</comment>
<comment type="similarity">
    <text evidence="1 5">Belongs to the FlgD family.</text>
</comment>
<dbReference type="InterPro" id="IPR025965">
    <property type="entry name" value="FlgD/Vpr_Ig-like"/>
</dbReference>
<organism evidence="7">
    <name type="scientific">Thermosulfurimonas dismutans</name>
    <dbReference type="NCBI Taxonomy" id="999894"/>
    <lineage>
        <taxon>Bacteria</taxon>
        <taxon>Pseudomonadati</taxon>
        <taxon>Thermodesulfobacteriota</taxon>
        <taxon>Thermodesulfobacteria</taxon>
        <taxon>Thermodesulfobacteriales</taxon>
        <taxon>Thermodesulfobacteriaceae</taxon>
        <taxon>Thermosulfurimonas</taxon>
    </lineage>
</organism>